<organism evidence="3 4">
    <name type="scientific">Marilutibacter spongiae</name>
    <dbReference type="NCBI Taxonomy" id="2025720"/>
    <lineage>
        <taxon>Bacteria</taxon>
        <taxon>Pseudomonadati</taxon>
        <taxon>Pseudomonadota</taxon>
        <taxon>Gammaproteobacteria</taxon>
        <taxon>Lysobacterales</taxon>
        <taxon>Lysobacteraceae</taxon>
        <taxon>Marilutibacter</taxon>
    </lineage>
</organism>
<evidence type="ECO:0000259" key="2">
    <source>
        <dbReference type="Pfam" id="PF20434"/>
    </source>
</evidence>
<accession>A0A7W3Y6W7</accession>
<dbReference type="InterPro" id="IPR029058">
    <property type="entry name" value="AB_hydrolase_fold"/>
</dbReference>
<gene>
    <name evidence="3" type="ORF">H4F98_12300</name>
</gene>
<feature type="domain" description="BD-FAE-like" evidence="2">
    <location>
        <begin position="111"/>
        <end position="299"/>
    </location>
</feature>
<dbReference type="PANTHER" id="PTHR48081">
    <property type="entry name" value="AB HYDROLASE SUPERFAMILY PROTEIN C4A8.06C"/>
    <property type="match status" value="1"/>
</dbReference>
<dbReference type="Gene3D" id="3.40.50.1820">
    <property type="entry name" value="alpha/beta hydrolase"/>
    <property type="match status" value="1"/>
</dbReference>
<keyword evidence="1 3" id="KW-0378">Hydrolase</keyword>
<evidence type="ECO:0000256" key="1">
    <source>
        <dbReference type="ARBA" id="ARBA00022801"/>
    </source>
</evidence>
<dbReference type="AlphaFoldDB" id="A0A7W3Y6W7"/>
<sequence>MRAGGGCRAPRVTRGVGPGLRGRWHGWGGLLLTALLATQPACAETLSSETVDDLASRVFLWPGETGPGSAALELEQRIVERSDDPALPDRIVTGVSRPYLVVHRPARANGRALLVIPGGAYRRIVLDKEGSALVPVFADALGYTLFVLRYRLPGEGHEGARDVSVADAQRAMRVIRDQADRWGIDPRRIAAMGFSAGGHVAASLAMRHDEVLHPPMDAIDRLDARPQGVLLMYPVIDMGVHAHAVSREHLLGADPSPGAIASYSMQNRVRVGMPPVFLLHAADDASVDLANSLQLYAALREAGVPTEMHLYARGGHGFGVRDIGDSSLSLWPRVADAWLRQLDPEEPDEP</sequence>
<dbReference type="InterPro" id="IPR049492">
    <property type="entry name" value="BD-FAE-like_dom"/>
</dbReference>
<protein>
    <submittedName>
        <fullName evidence="3">Alpha/beta hydrolase</fullName>
    </submittedName>
</protein>
<dbReference type="EMBL" id="JACHTF010000013">
    <property type="protein sequence ID" value="MBB1061351.1"/>
    <property type="molecule type" value="Genomic_DNA"/>
</dbReference>
<reference evidence="3 4" key="1">
    <citation type="submission" date="2020-08" db="EMBL/GenBank/DDBJ databases">
        <authorList>
            <person name="Xu S."/>
            <person name="Li A."/>
        </authorList>
    </citation>
    <scope>NUCLEOTIDE SEQUENCE [LARGE SCALE GENOMIC DNA]</scope>
    <source>
        <strain evidence="3 4">119BY6-57</strain>
    </source>
</reference>
<dbReference type="SUPFAM" id="SSF53474">
    <property type="entry name" value="alpha/beta-Hydrolases"/>
    <property type="match status" value="1"/>
</dbReference>
<dbReference type="Pfam" id="PF20434">
    <property type="entry name" value="BD-FAE"/>
    <property type="match status" value="1"/>
</dbReference>
<comment type="caution">
    <text evidence="3">The sequence shown here is derived from an EMBL/GenBank/DDBJ whole genome shotgun (WGS) entry which is preliminary data.</text>
</comment>
<proteinExistence type="predicted"/>
<evidence type="ECO:0000313" key="3">
    <source>
        <dbReference type="EMBL" id="MBB1061351.1"/>
    </source>
</evidence>
<dbReference type="InterPro" id="IPR050300">
    <property type="entry name" value="GDXG_lipolytic_enzyme"/>
</dbReference>
<dbReference type="GO" id="GO:0016787">
    <property type="term" value="F:hydrolase activity"/>
    <property type="evidence" value="ECO:0007669"/>
    <property type="project" value="UniProtKB-KW"/>
</dbReference>
<keyword evidence="4" id="KW-1185">Reference proteome</keyword>
<dbReference type="PANTHER" id="PTHR48081:SF6">
    <property type="entry name" value="PEPTIDASE S9 PROLYL OLIGOPEPTIDASE CATALYTIC DOMAIN-CONTAINING PROTEIN"/>
    <property type="match status" value="1"/>
</dbReference>
<dbReference type="RefSeq" id="WP_182688085.1">
    <property type="nucleotide sequence ID" value="NZ_JACHTF010000013.1"/>
</dbReference>
<name>A0A7W3Y6W7_9GAMM</name>
<dbReference type="Proteomes" id="UP000523196">
    <property type="component" value="Unassembled WGS sequence"/>
</dbReference>
<evidence type="ECO:0000313" key="4">
    <source>
        <dbReference type="Proteomes" id="UP000523196"/>
    </source>
</evidence>